<keyword evidence="3" id="KW-1185">Reference proteome</keyword>
<dbReference type="Proteomes" id="UP001203207">
    <property type="component" value="Unassembled WGS sequence"/>
</dbReference>
<feature type="region of interest" description="Disordered" evidence="1">
    <location>
        <begin position="1"/>
        <end position="35"/>
    </location>
</feature>
<dbReference type="AlphaFoldDB" id="A0AAE3KD12"/>
<dbReference type="RefSeq" id="WP_250585533.1">
    <property type="nucleotide sequence ID" value="NZ_JAKRVX010000007.1"/>
</dbReference>
<feature type="compositionally biased region" description="Acidic residues" evidence="1">
    <location>
        <begin position="15"/>
        <end position="24"/>
    </location>
</feature>
<gene>
    <name evidence="2" type="ORF">AArcSt2_14165</name>
</gene>
<evidence type="ECO:0000256" key="1">
    <source>
        <dbReference type="SAM" id="MobiDB-lite"/>
    </source>
</evidence>
<reference evidence="2" key="2">
    <citation type="submission" date="2022-02" db="EMBL/GenBank/DDBJ databases">
        <authorList>
            <person name="Elcheninov A.G."/>
            <person name="Sorokin D.Y."/>
            <person name="Kublanov I.V."/>
        </authorList>
    </citation>
    <scope>NUCLEOTIDE SEQUENCE</scope>
    <source>
        <strain evidence="2">AArc-St2</strain>
    </source>
</reference>
<reference evidence="2" key="1">
    <citation type="journal article" date="2022" name="Syst. Appl. Microbiol.">
        <title>Natronocalculus amylovorans gen. nov., sp. nov., and Natranaeroarchaeum aerophilus sp. nov., dominant culturable amylolytic natronoarchaea from hypersaline soda lakes in southwestern Siberia.</title>
        <authorList>
            <person name="Sorokin D.Y."/>
            <person name="Elcheninov A.G."/>
            <person name="Khizhniak T.V."/>
            <person name="Koenen M."/>
            <person name="Bale N.J."/>
            <person name="Damste J.S.S."/>
            <person name="Kublanov I.V."/>
        </authorList>
    </citation>
    <scope>NUCLEOTIDE SEQUENCE</scope>
    <source>
        <strain evidence="2">AArc-St2</strain>
    </source>
</reference>
<comment type="caution">
    <text evidence="2">The sequence shown here is derived from an EMBL/GenBank/DDBJ whole genome shotgun (WGS) entry which is preliminary data.</text>
</comment>
<dbReference type="Pfam" id="PF25925">
    <property type="entry name" value="DUF7970"/>
    <property type="match status" value="1"/>
</dbReference>
<dbReference type="EMBL" id="JAKRVX010000007">
    <property type="protein sequence ID" value="MCL9818084.1"/>
    <property type="molecule type" value="Genomic_DNA"/>
</dbReference>
<name>A0AAE3KD12_9EURY</name>
<organism evidence="2 3">
    <name type="scientific">Natronocalculus amylovorans</name>
    <dbReference type="NCBI Taxonomy" id="2917812"/>
    <lineage>
        <taxon>Archaea</taxon>
        <taxon>Methanobacteriati</taxon>
        <taxon>Methanobacteriota</taxon>
        <taxon>Stenosarchaea group</taxon>
        <taxon>Halobacteria</taxon>
        <taxon>Halobacteriales</taxon>
        <taxon>Haloferacaceae</taxon>
        <taxon>Natronocalculus</taxon>
    </lineage>
</organism>
<dbReference type="InterPro" id="IPR058276">
    <property type="entry name" value="DUF7970"/>
</dbReference>
<accession>A0AAE3KD12</accession>
<sequence>MSNPFDDLDSALAEPTDDENESAVETESTQVAEEIESPAEEIDPILEPAFGFDAVKQSPIYARESSWDAFDDAVAEQSLRARLDHEIRNSEKREWHDAALRVAAAEPEKLLTAFLEAREETEQ</sequence>
<evidence type="ECO:0000313" key="2">
    <source>
        <dbReference type="EMBL" id="MCL9818084.1"/>
    </source>
</evidence>
<evidence type="ECO:0000313" key="3">
    <source>
        <dbReference type="Proteomes" id="UP001203207"/>
    </source>
</evidence>
<protein>
    <submittedName>
        <fullName evidence="2">Uncharacterized protein</fullName>
    </submittedName>
</protein>
<proteinExistence type="predicted"/>